<organism evidence="1 2">
    <name type="scientific">Leptospira semungkisensis</name>
    <dbReference type="NCBI Taxonomy" id="2484985"/>
    <lineage>
        <taxon>Bacteria</taxon>
        <taxon>Pseudomonadati</taxon>
        <taxon>Spirochaetota</taxon>
        <taxon>Spirochaetia</taxon>
        <taxon>Leptospirales</taxon>
        <taxon>Leptospiraceae</taxon>
        <taxon>Leptospira</taxon>
    </lineage>
</organism>
<gene>
    <name evidence="1" type="ORF">EHO59_00325</name>
</gene>
<comment type="caution">
    <text evidence="1">The sequence shown here is derived from an EMBL/GenBank/DDBJ whole genome shotgun (WGS) entry which is preliminary data.</text>
</comment>
<sequence length="120" mass="14569">MPSQKRETSYDYVCFSELLYEYDKPKETEKKIKRRLKYYELGDYDQDRVDTIRKLKNDLSEEIQKNSGSKYYLGSKEIYAALNDFDFDLLLKDFQLKYQRISKDDMSSILLIAIYTYYLR</sequence>
<evidence type="ECO:0000313" key="2">
    <source>
        <dbReference type="Proteomes" id="UP000297453"/>
    </source>
</evidence>
<proteinExistence type="predicted"/>
<dbReference type="AlphaFoldDB" id="A0A4R9G5A5"/>
<accession>A0A4R9G5A5</accession>
<dbReference type="RefSeq" id="WP_135583646.1">
    <property type="nucleotide sequence ID" value="NZ_RQEP01000005.1"/>
</dbReference>
<dbReference type="Proteomes" id="UP000297453">
    <property type="component" value="Unassembled WGS sequence"/>
</dbReference>
<name>A0A4R9G5A5_9LEPT</name>
<evidence type="ECO:0000313" key="1">
    <source>
        <dbReference type="EMBL" id="TGK06624.1"/>
    </source>
</evidence>
<dbReference type="OrthoDB" id="331275at2"/>
<protein>
    <submittedName>
        <fullName evidence="1">Uncharacterized protein</fullName>
    </submittedName>
</protein>
<reference evidence="1" key="1">
    <citation type="journal article" date="2019" name="PLoS Negl. Trop. Dis.">
        <title>Revisiting the worldwide diversity of Leptospira species in the environment.</title>
        <authorList>
            <person name="Vincent A.T."/>
            <person name="Schiettekatte O."/>
            <person name="Bourhy P."/>
            <person name="Veyrier F.J."/>
            <person name="Picardeau M."/>
        </authorList>
    </citation>
    <scope>NUCLEOTIDE SEQUENCE [LARGE SCALE GENOMIC DNA]</scope>
    <source>
        <strain evidence="1">SSS9</strain>
    </source>
</reference>
<keyword evidence="2" id="KW-1185">Reference proteome</keyword>
<dbReference type="EMBL" id="RQEP01000005">
    <property type="protein sequence ID" value="TGK06624.1"/>
    <property type="molecule type" value="Genomic_DNA"/>
</dbReference>